<keyword evidence="7" id="KW-1278">Translocase</keyword>
<dbReference type="PRINTS" id="PR00119">
    <property type="entry name" value="CATATPASE"/>
</dbReference>
<evidence type="ECO:0000256" key="9">
    <source>
        <dbReference type="ARBA" id="ARBA00023136"/>
    </source>
</evidence>
<feature type="transmembrane region" description="Helical" evidence="12">
    <location>
        <begin position="743"/>
        <end position="761"/>
    </location>
</feature>
<keyword evidence="3 12" id="KW-0812">Transmembrane</keyword>
<dbReference type="SFLD" id="SFLDS00003">
    <property type="entry name" value="Haloacid_Dehalogenase"/>
    <property type="match status" value="1"/>
</dbReference>
<dbReference type="GO" id="GO:0055070">
    <property type="term" value="P:copper ion homeostasis"/>
    <property type="evidence" value="ECO:0007669"/>
    <property type="project" value="TreeGrafter"/>
</dbReference>
<evidence type="ECO:0000256" key="2">
    <source>
        <dbReference type="ARBA" id="ARBA00006024"/>
    </source>
</evidence>
<dbReference type="InterPro" id="IPR023214">
    <property type="entry name" value="HAD_sf"/>
</dbReference>
<dbReference type="PROSITE" id="PS50846">
    <property type="entry name" value="HMA_2"/>
    <property type="match status" value="1"/>
</dbReference>
<evidence type="ECO:0000259" key="14">
    <source>
        <dbReference type="PROSITE" id="PS50846"/>
    </source>
</evidence>
<dbReference type="FunFam" id="3.30.70.100:FF:000005">
    <property type="entry name" value="Copper-exporting P-type ATPase A"/>
    <property type="match status" value="1"/>
</dbReference>
<feature type="region of interest" description="Disordered" evidence="13">
    <location>
        <begin position="1"/>
        <end position="29"/>
    </location>
</feature>
<dbReference type="Proteomes" id="UP000276379">
    <property type="component" value="Unassembled WGS sequence"/>
</dbReference>
<reference evidence="15 16" key="1">
    <citation type="submission" date="2017-10" db="EMBL/GenBank/DDBJ databases">
        <title>Draft genome of actinobacteria isolated from guarana (Paullinia cupana (Mart.) Ducke.</title>
        <authorList>
            <person name="Siqueira K.A."/>
            <person name="Liotti R.G."/>
            <person name="Mendes T.A."/>
            <person name="Soares M.A."/>
        </authorList>
    </citation>
    <scope>NUCLEOTIDE SEQUENCE [LARGE SCALE GENOMIC DNA]</scope>
    <source>
        <strain evidence="15 16">199</strain>
    </source>
</reference>
<evidence type="ECO:0000313" key="15">
    <source>
        <dbReference type="EMBL" id="RRQ85113.1"/>
    </source>
</evidence>
<feature type="transmembrane region" description="Helical" evidence="12">
    <location>
        <begin position="382"/>
        <end position="402"/>
    </location>
</feature>
<dbReference type="PROSITE" id="PS01047">
    <property type="entry name" value="HMA_1"/>
    <property type="match status" value="1"/>
</dbReference>
<feature type="transmembrane region" description="Helical" evidence="12">
    <location>
        <begin position="720"/>
        <end position="737"/>
    </location>
</feature>
<dbReference type="InterPro" id="IPR059000">
    <property type="entry name" value="ATPase_P-type_domA"/>
</dbReference>
<dbReference type="GO" id="GO:0016887">
    <property type="term" value="F:ATP hydrolysis activity"/>
    <property type="evidence" value="ECO:0007669"/>
    <property type="project" value="InterPro"/>
</dbReference>
<dbReference type="InterPro" id="IPR018303">
    <property type="entry name" value="ATPase_P-typ_P_site"/>
</dbReference>
<comment type="similarity">
    <text evidence="2 12">Belongs to the cation transport ATPase (P-type) (TC 3.A.3) family. Type IB subfamily.</text>
</comment>
<dbReference type="Gene3D" id="3.40.50.1000">
    <property type="entry name" value="HAD superfamily/HAD-like"/>
    <property type="match status" value="1"/>
</dbReference>
<comment type="catalytic activity">
    <reaction evidence="10">
        <text>ATP + H2O = ADP + phosphate + H(+)</text>
        <dbReference type="Rhea" id="RHEA:13065"/>
        <dbReference type="ChEBI" id="CHEBI:15377"/>
        <dbReference type="ChEBI" id="CHEBI:15378"/>
        <dbReference type="ChEBI" id="CHEBI:30616"/>
        <dbReference type="ChEBI" id="CHEBI:43474"/>
        <dbReference type="ChEBI" id="CHEBI:456216"/>
    </reaction>
</comment>
<dbReference type="EMBL" id="PDES01000008">
    <property type="protein sequence ID" value="RRQ85113.1"/>
    <property type="molecule type" value="Genomic_DNA"/>
</dbReference>
<feature type="transmembrane region" description="Helical" evidence="12">
    <location>
        <begin position="186"/>
        <end position="210"/>
    </location>
</feature>
<dbReference type="Gene3D" id="2.70.150.10">
    <property type="entry name" value="Calcium-transporting ATPase, cytoplasmic transduction domain A"/>
    <property type="match status" value="1"/>
</dbReference>
<evidence type="ECO:0000256" key="5">
    <source>
        <dbReference type="ARBA" id="ARBA00022741"/>
    </source>
</evidence>
<dbReference type="InterPro" id="IPR023298">
    <property type="entry name" value="ATPase_P-typ_TM_dom_sf"/>
</dbReference>
<dbReference type="PANTHER" id="PTHR43520">
    <property type="entry name" value="ATP7, ISOFORM B"/>
    <property type="match status" value="1"/>
</dbReference>
<accession>A0A3R8QGA5</accession>
<feature type="transmembrane region" description="Helical" evidence="12">
    <location>
        <begin position="126"/>
        <end position="146"/>
    </location>
</feature>
<keyword evidence="12" id="KW-1003">Cell membrane</keyword>
<protein>
    <recommendedName>
        <fullName evidence="11">Cation-transporting P-type ATPase B</fullName>
    </recommendedName>
</protein>
<evidence type="ECO:0000256" key="8">
    <source>
        <dbReference type="ARBA" id="ARBA00022989"/>
    </source>
</evidence>
<dbReference type="PROSITE" id="PS00154">
    <property type="entry name" value="ATPASE_E1_E2"/>
    <property type="match status" value="1"/>
</dbReference>
<feature type="transmembrane region" description="Helical" evidence="12">
    <location>
        <begin position="230"/>
        <end position="248"/>
    </location>
</feature>
<keyword evidence="4 12" id="KW-0479">Metal-binding</keyword>
<gene>
    <name evidence="15" type="ORF">CQW44_19205</name>
</gene>
<dbReference type="InterPro" id="IPR006121">
    <property type="entry name" value="HMA_dom"/>
</dbReference>
<evidence type="ECO:0000256" key="6">
    <source>
        <dbReference type="ARBA" id="ARBA00022840"/>
    </source>
</evidence>
<dbReference type="GO" id="GO:0005886">
    <property type="term" value="C:plasma membrane"/>
    <property type="evidence" value="ECO:0007669"/>
    <property type="project" value="UniProtKB-SubCell"/>
</dbReference>
<dbReference type="PRINTS" id="PR00943">
    <property type="entry name" value="CUATPASE"/>
</dbReference>
<dbReference type="CDD" id="cd02094">
    <property type="entry name" value="P-type_ATPase_Cu-like"/>
    <property type="match status" value="1"/>
</dbReference>
<dbReference type="InterPro" id="IPR017969">
    <property type="entry name" value="Heavy-metal-associated_CS"/>
</dbReference>
<comment type="subcellular location">
    <subcellularLocation>
        <location evidence="1">Cell membrane</location>
        <topology evidence="1">Multi-pass membrane protein</topology>
    </subcellularLocation>
</comment>
<evidence type="ECO:0000256" key="4">
    <source>
        <dbReference type="ARBA" id="ARBA00022723"/>
    </source>
</evidence>
<proteinExistence type="inferred from homology"/>
<dbReference type="NCBIfam" id="TIGR01525">
    <property type="entry name" value="ATPase-IB_hvy"/>
    <property type="match status" value="1"/>
</dbReference>
<dbReference type="Gene3D" id="3.40.1110.10">
    <property type="entry name" value="Calcium-transporting ATPase, cytoplasmic domain N"/>
    <property type="match status" value="1"/>
</dbReference>
<dbReference type="NCBIfam" id="TIGR01494">
    <property type="entry name" value="ATPase_P-type"/>
    <property type="match status" value="1"/>
</dbReference>
<dbReference type="NCBIfam" id="TIGR01512">
    <property type="entry name" value="ATPase-IB2_Cd"/>
    <property type="match status" value="1"/>
</dbReference>
<dbReference type="Pfam" id="PF00122">
    <property type="entry name" value="E1-E2_ATPase"/>
    <property type="match status" value="1"/>
</dbReference>
<name>A0A3R8QGA5_9ACTN</name>
<dbReference type="InterPro" id="IPR036163">
    <property type="entry name" value="HMA_dom_sf"/>
</dbReference>
<dbReference type="FunFam" id="2.70.150.10:FF:000002">
    <property type="entry name" value="Copper-transporting ATPase 1, putative"/>
    <property type="match status" value="1"/>
</dbReference>
<feature type="transmembrane region" description="Helical" evidence="12">
    <location>
        <begin position="152"/>
        <end position="174"/>
    </location>
</feature>
<keyword evidence="6 12" id="KW-0067">ATP-binding</keyword>
<feature type="domain" description="HMA" evidence="14">
    <location>
        <begin position="32"/>
        <end position="96"/>
    </location>
</feature>
<dbReference type="GO" id="GO:0005507">
    <property type="term" value="F:copper ion binding"/>
    <property type="evidence" value="ECO:0007669"/>
    <property type="project" value="TreeGrafter"/>
</dbReference>
<dbReference type="InterPro" id="IPR044492">
    <property type="entry name" value="P_typ_ATPase_HD_dom"/>
</dbReference>
<dbReference type="Gene3D" id="3.30.70.100">
    <property type="match status" value="1"/>
</dbReference>
<dbReference type="FunFam" id="3.40.1110.10:FF:000133">
    <property type="entry name" value="Probable cation-transporting P-type ATPase"/>
    <property type="match status" value="1"/>
</dbReference>
<comment type="caution">
    <text evidence="15">The sequence shown here is derived from an EMBL/GenBank/DDBJ whole genome shotgun (WGS) entry which is preliminary data.</text>
</comment>
<evidence type="ECO:0000256" key="3">
    <source>
        <dbReference type="ARBA" id="ARBA00022692"/>
    </source>
</evidence>
<dbReference type="InterPro" id="IPR036412">
    <property type="entry name" value="HAD-like_sf"/>
</dbReference>
<evidence type="ECO:0000256" key="10">
    <source>
        <dbReference type="ARBA" id="ARBA00049360"/>
    </source>
</evidence>
<dbReference type="InterPro" id="IPR008250">
    <property type="entry name" value="ATPase_P-typ_transduc_dom_A_sf"/>
</dbReference>
<dbReference type="SUPFAM" id="SSF56784">
    <property type="entry name" value="HAD-like"/>
    <property type="match status" value="1"/>
</dbReference>
<dbReference type="InterPro" id="IPR001757">
    <property type="entry name" value="P_typ_ATPase"/>
</dbReference>
<organism evidence="15 16">
    <name type="scientific">Streptomyces griseofuscus</name>
    <dbReference type="NCBI Taxonomy" id="146922"/>
    <lineage>
        <taxon>Bacteria</taxon>
        <taxon>Bacillati</taxon>
        <taxon>Actinomycetota</taxon>
        <taxon>Actinomycetes</taxon>
        <taxon>Kitasatosporales</taxon>
        <taxon>Streptomycetaceae</taxon>
        <taxon>Streptomyces</taxon>
    </lineage>
</organism>
<dbReference type="GO" id="GO:0005524">
    <property type="term" value="F:ATP binding"/>
    <property type="evidence" value="ECO:0007669"/>
    <property type="project" value="UniProtKB-UniRule"/>
</dbReference>
<dbReference type="AlphaFoldDB" id="A0A3R8QGA5"/>
<dbReference type="Pfam" id="PF00403">
    <property type="entry name" value="HMA"/>
    <property type="match status" value="1"/>
</dbReference>
<dbReference type="CDD" id="cd00371">
    <property type="entry name" value="HMA"/>
    <property type="match status" value="1"/>
</dbReference>
<dbReference type="SUPFAM" id="SSF55008">
    <property type="entry name" value="HMA, heavy metal-associated domain"/>
    <property type="match status" value="1"/>
</dbReference>
<feature type="transmembrane region" description="Helical" evidence="12">
    <location>
        <begin position="408"/>
        <end position="431"/>
    </location>
</feature>
<keyword evidence="9 12" id="KW-0472">Membrane</keyword>
<evidence type="ECO:0000256" key="7">
    <source>
        <dbReference type="ARBA" id="ARBA00022967"/>
    </source>
</evidence>
<keyword evidence="8 12" id="KW-1133">Transmembrane helix</keyword>
<sequence length="767" mass="79435">MTSTTAEQAEQADTAITPGTASPGTASSGAASEVELLIGGMTCASCAARVEKKLNRMDGVSATVNFATEKAKVSYGTGVEVADLIATVVKTGYTAEEPAPPRPEPEAEAPDSAGQDPELGALRHRLLVSALLALPVALLAMIPALQFDNWQWLSLTLAAPVVVWGGAPFHRAAWTNARHGAATMDTLVSVGTLAAFGWSLWALFFGHAGMTGMHDEFRLTVSRMDGASTIYLEVASGVIALILLGRYLEARSKRRAGAALKALLELGAKDVAVLRDGREVRVPVSALAVGDRFVVRPGEKVATDGTVVEGVSAVDAAMLTGESVPVDVGPGDQVTGATVNAGGRLVVEATRVGADTQLARMAKLVEDAQNGKAEVQRLADRVSAVFVPVVILIALATFGVWLGVTGDAVSAFTAAVAVLIIACPCALGLATPTALMVGTGRGAQLGILIKGPEVLESTRRVDTVVLDKTGTVTTGRMTLQTVYAADGEDEQELLRLAGALEHASEHPVARAVAAGAEERVGALPAVEHFENVPGRGVRGRVDGREVAVGRLYDDVPEELARAAAEAEREGRTAVLAGWDGRARGVLAVADAIKETSAAAIRELRALGLTPVLLTGDNRTVAESVARAVGIDTAHVYAEVLPEDKVDVVRRLRAEGRAVAMVGDGVNDAAALATADLGLAMGTGTDAAIEAGDLTLVRGDLRTAADAIRLSRRTLATIKGNLVWAFGYNVAALPLAAAGLLNPMIAGAAMAFSSLFVVTNSLRLRRFR</sequence>
<dbReference type="RefSeq" id="WP_125213849.1">
    <property type="nucleotide sequence ID" value="NZ_PDES01000008.1"/>
</dbReference>
<dbReference type="SUPFAM" id="SSF81653">
    <property type="entry name" value="Calcium ATPase, transduction domain A"/>
    <property type="match status" value="1"/>
</dbReference>
<feature type="region of interest" description="Disordered" evidence="13">
    <location>
        <begin position="94"/>
        <end position="115"/>
    </location>
</feature>
<dbReference type="Pfam" id="PF00702">
    <property type="entry name" value="Hydrolase"/>
    <property type="match status" value="1"/>
</dbReference>
<keyword evidence="5 12" id="KW-0547">Nucleotide-binding</keyword>
<evidence type="ECO:0000313" key="16">
    <source>
        <dbReference type="Proteomes" id="UP000276379"/>
    </source>
</evidence>
<dbReference type="InterPro" id="IPR027256">
    <property type="entry name" value="P-typ_ATPase_IB"/>
</dbReference>
<evidence type="ECO:0000256" key="1">
    <source>
        <dbReference type="ARBA" id="ARBA00004651"/>
    </source>
</evidence>
<evidence type="ECO:0000256" key="11">
    <source>
        <dbReference type="ARBA" id="ARBA00074171"/>
    </source>
</evidence>
<dbReference type="SUPFAM" id="SSF81665">
    <property type="entry name" value="Calcium ATPase, transmembrane domain M"/>
    <property type="match status" value="1"/>
</dbReference>
<dbReference type="PANTHER" id="PTHR43520:SF8">
    <property type="entry name" value="P-TYPE CU(+) TRANSPORTER"/>
    <property type="match status" value="1"/>
</dbReference>
<dbReference type="SFLD" id="SFLDF00027">
    <property type="entry name" value="p-type_atpase"/>
    <property type="match status" value="1"/>
</dbReference>
<dbReference type="SFLD" id="SFLDG00002">
    <property type="entry name" value="C1.7:_P-type_atpase_like"/>
    <property type="match status" value="1"/>
</dbReference>
<evidence type="ECO:0000256" key="12">
    <source>
        <dbReference type="RuleBase" id="RU362081"/>
    </source>
</evidence>
<dbReference type="NCBIfam" id="TIGR01511">
    <property type="entry name" value="ATPase-IB1_Cu"/>
    <property type="match status" value="1"/>
</dbReference>
<dbReference type="GO" id="GO:0043682">
    <property type="term" value="F:P-type divalent copper transporter activity"/>
    <property type="evidence" value="ECO:0007669"/>
    <property type="project" value="TreeGrafter"/>
</dbReference>
<keyword evidence="16" id="KW-1185">Reference proteome</keyword>
<dbReference type="InterPro" id="IPR023299">
    <property type="entry name" value="ATPase_P-typ_cyto_dom_N"/>
</dbReference>
<evidence type="ECO:0000256" key="13">
    <source>
        <dbReference type="SAM" id="MobiDB-lite"/>
    </source>
</evidence>